<dbReference type="EMBL" id="VSSQ01001845">
    <property type="protein sequence ID" value="MPM11557.1"/>
    <property type="molecule type" value="Genomic_DNA"/>
</dbReference>
<dbReference type="AlphaFoldDB" id="A0A644X6J0"/>
<keyword evidence="1" id="KW-0472">Membrane</keyword>
<accession>A0A644X6J0</accession>
<protein>
    <submittedName>
        <fullName evidence="2">Uncharacterized protein</fullName>
    </submittedName>
</protein>
<keyword evidence="1" id="KW-0812">Transmembrane</keyword>
<evidence type="ECO:0000256" key="1">
    <source>
        <dbReference type="SAM" id="Phobius"/>
    </source>
</evidence>
<name>A0A644X6J0_9ZZZZ</name>
<gene>
    <name evidence="2" type="ORF">SDC9_57903</name>
</gene>
<proteinExistence type="predicted"/>
<organism evidence="2">
    <name type="scientific">bioreactor metagenome</name>
    <dbReference type="NCBI Taxonomy" id="1076179"/>
    <lineage>
        <taxon>unclassified sequences</taxon>
        <taxon>metagenomes</taxon>
        <taxon>ecological metagenomes</taxon>
    </lineage>
</organism>
<evidence type="ECO:0000313" key="2">
    <source>
        <dbReference type="EMBL" id="MPM11557.1"/>
    </source>
</evidence>
<sequence>MNHNDMNEEEYLEKVTKNNITLISVVFGVLVLFALPMMYILWR</sequence>
<keyword evidence="1" id="KW-1133">Transmembrane helix</keyword>
<reference evidence="2" key="1">
    <citation type="submission" date="2019-08" db="EMBL/GenBank/DDBJ databases">
        <authorList>
            <person name="Kucharzyk K."/>
            <person name="Murdoch R.W."/>
            <person name="Higgins S."/>
            <person name="Loffler F."/>
        </authorList>
    </citation>
    <scope>NUCLEOTIDE SEQUENCE</scope>
</reference>
<feature type="transmembrane region" description="Helical" evidence="1">
    <location>
        <begin position="20"/>
        <end position="42"/>
    </location>
</feature>
<comment type="caution">
    <text evidence="2">The sequence shown here is derived from an EMBL/GenBank/DDBJ whole genome shotgun (WGS) entry which is preliminary data.</text>
</comment>